<dbReference type="RefSeq" id="WP_114791927.1">
    <property type="nucleotide sequence ID" value="NZ_CP139960.1"/>
</dbReference>
<organism evidence="1 2">
    <name type="scientific">Niabella yanshanensis</name>
    <dbReference type="NCBI Taxonomy" id="577386"/>
    <lineage>
        <taxon>Bacteria</taxon>
        <taxon>Pseudomonadati</taxon>
        <taxon>Bacteroidota</taxon>
        <taxon>Chitinophagia</taxon>
        <taxon>Chitinophagales</taxon>
        <taxon>Chitinophagaceae</taxon>
        <taxon>Niabella</taxon>
    </lineage>
</organism>
<gene>
    <name evidence="1" type="ORF">U0035_14970</name>
</gene>
<proteinExistence type="predicted"/>
<dbReference type="Pfam" id="PF14885">
    <property type="entry name" value="GHL15"/>
    <property type="match status" value="1"/>
</dbReference>
<evidence type="ECO:0000313" key="1">
    <source>
        <dbReference type="EMBL" id="WQD36973.1"/>
    </source>
</evidence>
<dbReference type="InterPro" id="IPR013785">
    <property type="entry name" value="Aldolase_TIM"/>
</dbReference>
<name>A0ABZ0W2W6_9BACT</name>
<dbReference type="SUPFAM" id="SSF51445">
    <property type="entry name" value="(Trans)glycosidases"/>
    <property type="match status" value="1"/>
</dbReference>
<accession>A0ABZ0W2W6</accession>
<keyword evidence="2" id="KW-1185">Reference proteome</keyword>
<dbReference type="InterPro" id="IPR017853">
    <property type="entry name" value="GH"/>
</dbReference>
<protein>
    <submittedName>
        <fullName evidence="1">Glycoside hydrolase</fullName>
    </submittedName>
</protein>
<keyword evidence="1" id="KW-0378">Hydrolase</keyword>
<evidence type="ECO:0000313" key="2">
    <source>
        <dbReference type="Proteomes" id="UP001325680"/>
    </source>
</evidence>
<dbReference type="GO" id="GO:0016787">
    <property type="term" value="F:hydrolase activity"/>
    <property type="evidence" value="ECO:0007669"/>
    <property type="project" value="UniProtKB-KW"/>
</dbReference>
<dbReference type="EMBL" id="CP139960">
    <property type="protein sequence ID" value="WQD36973.1"/>
    <property type="molecule type" value="Genomic_DNA"/>
</dbReference>
<sequence length="398" mass="45170">MKLLDIGLLSASLLLTCFTGIAQKDEQPLRLQHIPSDGVPYAQIFDSRVKDASVYQKRGNKFFFIWGATKPDPIEGVTISKYFPSYRNPERQFDIEWYKKNHPDWIIYKEDKVTPAYGYIYDYGGLVPLDVSNPEVREFYLKEFMLPAVKQGYKVVAMDNVDLGNWPGAAGKYDKGKWVQLYTGKKNDKAFQENMIGWMRYLSENLNPLGVQVAANIKANSAPNDVVLRMMHSVNIWLDENGFTHTGKNITGSNWQRQFDYLKEIALIKGYISINQVEGAVEQADPAQIEWVIANFLLTRGPQSLLAITPFIDKKAIYQEFHYRPEMNVNIGSPVDKAVRQKAAWTRKFTKGMVVVNPSATETVSINLPKGKWKTIGGQIKQKTIQVAPASGFVLTRL</sequence>
<dbReference type="InterPro" id="IPR029455">
    <property type="entry name" value="GHL15"/>
</dbReference>
<reference evidence="1 2" key="1">
    <citation type="submission" date="2023-12" db="EMBL/GenBank/DDBJ databases">
        <title>Genome sequencing and assembly of bacterial species from a model synthetic community.</title>
        <authorList>
            <person name="Hogle S.L."/>
        </authorList>
    </citation>
    <scope>NUCLEOTIDE SEQUENCE [LARGE SCALE GENOMIC DNA]</scope>
    <source>
        <strain evidence="1 2">HAMBI_3031</strain>
    </source>
</reference>
<dbReference type="Gene3D" id="3.20.20.70">
    <property type="entry name" value="Aldolase class I"/>
    <property type="match status" value="1"/>
</dbReference>
<dbReference type="Proteomes" id="UP001325680">
    <property type="component" value="Chromosome"/>
</dbReference>